<dbReference type="STRING" id="28173.VIBNI_B0219"/>
<protein>
    <submittedName>
        <fullName evidence="5">Putative TRAP-type C4-dicarboxylate transport system, periplasmic component</fullName>
    </submittedName>
</protein>
<dbReference type="NCBIfam" id="NF037995">
    <property type="entry name" value="TRAP_S1"/>
    <property type="match status" value="1"/>
</dbReference>
<dbReference type="EMBL" id="FO203527">
    <property type="protein sequence ID" value="CCO60044.1"/>
    <property type="molecule type" value="Genomic_DNA"/>
</dbReference>
<dbReference type="KEGG" id="vni:VIBNI_B0219"/>
<dbReference type="PANTHER" id="PTHR33376">
    <property type="match status" value="1"/>
</dbReference>
<dbReference type="Pfam" id="PF03480">
    <property type="entry name" value="DctP"/>
    <property type="match status" value="1"/>
</dbReference>
<dbReference type="InterPro" id="IPR018389">
    <property type="entry name" value="DctP_fam"/>
</dbReference>
<organism evidence="5 6">
    <name type="scientific">Vibrio nigripulchritudo</name>
    <dbReference type="NCBI Taxonomy" id="28173"/>
    <lineage>
        <taxon>Bacteria</taxon>
        <taxon>Pseudomonadati</taxon>
        <taxon>Pseudomonadota</taxon>
        <taxon>Gammaproteobacteria</taxon>
        <taxon>Vibrionales</taxon>
        <taxon>Vibrionaceae</taxon>
        <taxon>Vibrio</taxon>
    </lineage>
</organism>
<dbReference type="GeneID" id="97543337"/>
<evidence type="ECO:0000256" key="3">
    <source>
        <dbReference type="ARBA" id="ARBA00022729"/>
    </source>
</evidence>
<dbReference type="eggNOG" id="COG1638">
    <property type="taxonomic scope" value="Bacteria"/>
</dbReference>
<evidence type="ECO:0000256" key="4">
    <source>
        <dbReference type="SAM" id="SignalP"/>
    </source>
</evidence>
<keyword evidence="3 4" id="KW-0732">Signal</keyword>
<gene>
    <name evidence="5" type="ORF">VIBNI_B0219</name>
</gene>
<feature type="signal peptide" evidence="4">
    <location>
        <begin position="1"/>
        <end position="22"/>
    </location>
</feature>
<keyword evidence="6" id="KW-1185">Reference proteome</keyword>
<dbReference type="PATRIC" id="fig|1260221.3.peg.3903"/>
<evidence type="ECO:0000256" key="2">
    <source>
        <dbReference type="ARBA" id="ARBA00022448"/>
    </source>
</evidence>
<dbReference type="Gene3D" id="3.40.190.170">
    <property type="entry name" value="Bacterial extracellular solute-binding protein, family 7"/>
    <property type="match status" value="1"/>
</dbReference>
<evidence type="ECO:0000256" key="1">
    <source>
        <dbReference type="ARBA" id="ARBA00009023"/>
    </source>
</evidence>
<dbReference type="GO" id="GO:0055085">
    <property type="term" value="P:transmembrane transport"/>
    <property type="evidence" value="ECO:0007669"/>
    <property type="project" value="InterPro"/>
</dbReference>
<comment type="similarity">
    <text evidence="1">Belongs to the bacterial solute-binding protein 7 family.</text>
</comment>
<dbReference type="RefSeq" id="WP_022560700.1">
    <property type="nucleotide sequence ID" value="NC_022543.1"/>
</dbReference>
<dbReference type="Proteomes" id="UP000016895">
    <property type="component" value="Chromosome 2"/>
</dbReference>
<dbReference type="CDD" id="cd13603">
    <property type="entry name" value="PBP2_TRAP_Siap_TeaA_like"/>
    <property type="match status" value="1"/>
</dbReference>
<proteinExistence type="inferred from homology"/>
<dbReference type="PANTHER" id="PTHR33376:SF7">
    <property type="entry name" value="C4-DICARBOXYLATE-BINDING PROTEIN DCTB"/>
    <property type="match status" value="1"/>
</dbReference>
<name>U4KI14_9VIBR</name>
<evidence type="ECO:0000313" key="6">
    <source>
        <dbReference type="Proteomes" id="UP000016895"/>
    </source>
</evidence>
<accession>U4KI14</accession>
<keyword evidence="2" id="KW-0813">Transport</keyword>
<sequence length="322" mass="35188">MNMKSTLLGGVLALSAAFSAAAETFVLVNADSIGSPMDEMNKHFAELVEQRSDGKIKVNYITGTQLGTPPQVMDQIASGSVDALGTAAAWLSSYAPDTQILTWGFTFRDGQHMFDFFDSELFQGLTEEMRTEDRIRVLSAGPTEPRIAYLVKPLGKDGAFTGRKMRIPQIQSYLELWGALGAQPTQVAWGEVYLAMSTGIVDGAEGPPTAAVAQRFHEVAPNIYLTNHVWATSTIVFNEDKFNSMSAEHQKLLVQAAKDASRWAYDDATNRREQVLSKMKAAGATINEYDSAPLREAALKAVGKVEDQGLWKKGLFEAVQKL</sequence>
<evidence type="ECO:0000313" key="5">
    <source>
        <dbReference type="EMBL" id="CCO60044.1"/>
    </source>
</evidence>
<dbReference type="AlphaFoldDB" id="U4KI14"/>
<reference evidence="5 6" key="1">
    <citation type="journal article" date="2013" name="ISME J.">
        <title>Comparative genomics of pathogenic lineages of Vibrio nigripulchritudo identifies virulence-associated traits.</title>
        <authorList>
            <person name="Goudenege D."/>
            <person name="Labreuche Y."/>
            <person name="Krin E."/>
            <person name="Ansquer D."/>
            <person name="Mangenot S."/>
            <person name="Calteau A."/>
            <person name="Medigue C."/>
            <person name="Mazel D."/>
            <person name="Polz M.F."/>
            <person name="Le Roux F."/>
        </authorList>
    </citation>
    <scope>NUCLEOTIDE SEQUENCE [LARGE SCALE GENOMIC DNA]</scope>
    <source>
        <strain evidence="6">SnF1</strain>
    </source>
</reference>
<dbReference type="InterPro" id="IPR038404">
    <property type="entry name" value="TRAP_DctP_sf"/>
</dbReference>
<feature type="chain" id="PRO_5004650406" evidence="4">
    <location>
        <begin position="23"/>
        <end position="322"/>
    </location>
</feature>